<reference evidence="2" key="2">
    <citation type="submission" date="2018-08" db="UniProtKB">
        <authorList>
            <consortium name="EnsemblPlants"/>
        </authorList>
    </citation>
    <scope>IDENTIFICATION</scope>
    <source>
        <strain evidence="2">Yugu1</strain>
    </source>
</reference>
<dbReference type="Gramene" id="KQL28405">
    <property type="protein sequence ID" value="KQL28405"/>
    <property type="gene ID" value="SETIT_019080mg"/>
</dbReference>
<feature type="domain" description="RNase H type-1" evidence="1">
    <location>
        <begin position="1"/>
        <end position="76"/>
    </location>
</feature>
<evidence type="ECO:0000313" key="3">
    <source>
        <dbReference type="Proteomes" id="UP000004995"/>
    </source>
</evidence>
<keyword evidence="3" id="KW-1185">Reference proteome</keyword>
<dbReference type="GO" id="GO:0004523">
    <property type="term" value="F:RNA-DNA hybrid ribonuclease activity"/>
    <property type="evidence" value="ECO:0007669"/>
    <property type="project" value="InterPro"/>
</dbReference>
<dbReference type="InterPro" id="IPR053151">
    <property type="entry name" value="RNase_H-like"/>
</dbReference>
<sequence>ACLEGIQLAAEWINKPTIIESDCLTIVKVLHEMGVNRSGITNIVKELKASMTLLLQVRVRKIGRECNRVAYELAQLAKLITNCAVWRMRAPSCVNELLKLDCNPIFD</sequence>
<dbReference type="Proteomes" id="UP000004995">
    <property type="component" value="Unassembled WGS sequence"/>
</dbReference>
<dbReference type="InterPro" id="IPR036397">
    <property type="entry name" value="RNaseH_sf"/>
</dbReference>
<dbReference type="InterPro" id="IPR002156">
    <property type="entry name" value="RNaseH_domain"/>
</dbReference>
<dbReference type="CDD" id="cd06222">
    <property type="entry name" value="RNase_H_like"/>
    <property type="match status" value="1"/>
</dbReference>
<dbReference type="AlphaFoldDB" id="K3YXT2"/>
<name>K3YXT2_SETIT</name>
<evidence type="ECO:0000259" key="1">
    <source>
        <dbReference type="Pfam" id="PF13456"/>
    </source>
</evidence>
<dbReference type="Gene3D" id="3.30.420.10">
    <property type="entry name" value="Ribonuclease H-like superfamily/Ribonuclease H"/>
    <property type="match status" value="1"/>
</dbReference>
<accession>K3YXT2</accession>
<organism evidence="2 3">
    <name type="scientific">Setaria italica</name>
    <name type="common">Foxtail millet</name>
    <name type="synonym">Panicum italicum</name>
    <dbReference type="NCBI Taxonomy" id="4555"/>
    <lineage>
        <taxon>Eukaryota</taxon>
        <taxon>Viridiplantae</taxon>
        <taxon>Streptophyta</taxon>
        <taxon>Embryophyta</taxon>
        <taxon>Tracheophyta</taxon>
        <taxon>Spermatophyta</taxon>
        <taxon>Magnoliopsida</taxon>
        <taxon>Liliopsida</taxon>
        <taxon>Poales</taxon>
        <taxon>Poaceae</taxon>
        <taxon>PACMAD clade</taxon>
        <taxon>Panicoideae</taxon>
        <taxon>Panicodae</taxon>
        <taxon>Paniceae</taxon>
        <taxon>Cenchrinae</taxon>
        <taxon>Setaria</taxon>
    </lineage>
</organism>
<dbReference type="InterPro" id="IPR044730">
    <property type="entry name" value="RNase_H-like_dom_plant"/>
</dbReference>
<proteinExistence type="predicted"/>
<dbReference type="Pfam" id="PF13456">
    <property type="entry name" value="RVT_3"/>
    <property type="match status" value="1"/>
</dbReference>
<dbReference type="GO" id="GO:0003676">
    <property type="term" value="F:nucleic acid binding"/>
    <property type="evidence" value="ECO:0007669"/>
    <property type="project" value="InterPro"/>
</dbReference>
<evidence type="ECO:0000313" key="2">
    <source>
        <dbReference type="EnsemblPlants" id="KQL28405"/>
    </source>
</evidence>
<dbReference type="OMA" id="EWGGIIS"/>
<dbReference type="EMBL" id="AGNK02000084">
    <property type="status" value="NOT_ANNOTATED_CDS"/>
    <property type="molecule type" value="Genomic_DNA"/>
</dbReference>
<protein>
    <recommendedName>
        <fullName evidence="1">RNase H type-1 domain-containing protein</fullName>
    </recommendedName>
</protein>
<reference evidence="3" key="1">
    <citation type="journal article" date="2012" name="Nat. Biotechnol.">
        <title>Reference genome sequence of the model plant Setaria.</title>
        <authorList>
            <person name="Bennetzen J.L."/>
            <person name="Schmutz J."/>
            <person name="Wang H."/>
            <person name="Percifield R."/>
            <person name="Hawkins J."/>
            <person name="Pontaroli A.C."/>
            <person name="Estep M."/>
            <person name="Feng L."/>
            <person name="Vaughn J.N."/>
            <person name="Grimwood J."/>
            <person name="Jenkins J."/>
            <person name="Barry K."/>
            <person name="Lindquist E."/>
            <person name="Hellsten U."/>
            <person name="Deshpande S."/>
            <person name="Wang X."/>
            <person name="Wu X."/>
            <person name="Mitros T."/>
            <person name="Triplett J."/>
            <person name="Yang X."/>
            <person name="Ye C.Y."/>
            <person name="Mauro-Herrera M."/>
            <person name="Wang L."/>
            <person name="Li P."/>
            <person name="Sharma M."/>
            <person name="Sharma R."/>
            <person name="Ronald P.C."/>
            <person name="Panaud O."/>
            <person name="Kellogg E.A."/>
            <person name="Brutnell T.P."/>
            <person name="Doust A.N."/>
            <person name="Tuskan G.A."/>
            <person name="Rokhsar D."/>
            <person name="Devos K.M."/>
        </authorList>
    </citation>
    <scope>NUCLEOTIDE SEQUENCE [LARGE SCALE GENOMIC DNA]</scope>
    <source>
        <strain evidence="3">cv. Yugu1</strain>
    </source>
</reference>
<dbReference type="PANTHER" id="PTHR47723">
    <property type="entry name" value="OS05G0353850 PROTEIN"/>
    <property type="match status" value="1"/>
</dbReference>
<dbReference type="InParanoid" id="K3YXT2"/>
<dbReference type="HOGENOM" id="CLU_000680_14_8_1"/>
<dbReference type="EnsemblPlants" id="KQL28405">
    <property type="protein sequence ID" value="KQL28405"/>
    <property type="gene ID" value="SETIT_019080mg"/>
</dbReference>
<dbReference type="PANTHER" id="PTHR47723:SF24">
    <property type="entry name" value="RNASE H TYPE-1 DOMAIN-CONTAINING PROTEIN"/>
    <property type="match status" value="1"/>
</dbReference>